<gene>
    <name evidence="2" type="ORF">O3M35_001185</name>
</gene>
<evidence type="ECO:0000256" key="1">
    <source>
        <dbReference type="SAM" id="SignalP"/>
    </source>
</evidence>
<reference evidence="2 3" key="1">
    <citation type="submission" date="2022-12" db="EMBL/GenBank/DDBJ databases">
        <title>Chromosome-level genome assembly of true bugs.</title>
        <authorList>
            <person name="Ma L."/>
            <person name="Li H."/>
        </authorList>
    </citation>
    <scope>NUCLEOTIDE SEQUENCE [LARGE SCALE GENOMIC DNA]</scope>
    <source>
        <strain evidence="2">Lab_2022b</strain>
    </source>
</reference>
<organism evidence="2 3">
    <name type="scientific">Rhynocoris fuscipes</name>
    <dbReference type="NCBI Taxonomy" id="488301"/>
    <lineage>
        <taxon>Eukaryota</taxon>
        <taxon>Metazoa</taxon>
        <taxon>Ecdysozoa</taxon>
        <taxon>Arthropoda</taxon>
        <taxon>Hexapoda</taxon>
        <taxon>Insecta</taxon>
        <taxon>Pterygota</taxon>
        <taxon>Neoptera</taxon>
        <taxon>Paraneoptera</taxon>
        <taxon>Hemiptera</taxon>
        <taxon>Heteroptera</taxon>
        <taxon>Panheteroptera</taxon>
        <taxon>Cimicomorpha</taxon>
        <taxon>Reduviidae</taxon>
        <taxon>Harpactorinae</taxon>
        <taxon>Harpactorini</taxon>
        <taxon>Rhynocoris</taxon>
    </lineage>
</organism>
<protein>
    <submittedName>
        <fullName evidence="2">Uncharacterized protein</fullName>
    </submittedName>
</protein>
<accession>A0AAW1DQC5</accession>
<evidence type="ECO:0000313" key="2">
    <source>
        <dbReference type="EMBL" id="KAK9512861.1"/>
    </source>
</evidence>
<evidence type="ECO:0000313" key="3">
    <source>
        <dbReference type="Proteomes" id="UP001461498"/>
    </source>
</evidence>
<feature type="chain" id="PRO_5043968236" evidence="1">
    <location>
        <begin position="26"/>
        <end position="71"/>
    </location>
</feature>
<sequence>MAGNSALCAALNLIYITSPVGWFLAEPDRPDGDAISPGLAKNPWNFQRPSPLDLNKIKNYIGIIVANSINH</sequence>
<comment type="caution">
    <text evidence="2">The sequence shown here is derived from an EMBL/GenBank/DDBJ whole genome shotgun (WGS) entry which is preliminary data.</text>
</comment>
<proteinExistence type="predicted"/>
<dbReference type="EMBL" id="JAPXFL010000001">
    <property type="protein sequence ID" value="KAK9512861.1"/>
    <property type="molecule type" value="Genomic_DNA"/>
</dbReference>
<dbReference type="AlphaFoldDB" id="A0AAW1DQC5"/>
<name>A0AAW1DQC5_9HEMI</name>
<keyword evidence="3" id="KW-1185">Reference proteome</keyword>
<dbReference type="Proteomes" id="UP001461498">
    <property type="component" value="Unassembled WGS sequence"/>
</dbReference>
<keyword evidence="1" id="KW-0732">Signal</keyword>
<feature type="signal peptide" evidence="1">
    <location>
        <begin position="1"/>
        <end position="25"/>
    </location>
</feature>